<proteinExistence type="predicted"/>
<dbReference type="Proteomes" id="UP001223144">
    <property type="component" value="Unassembled WGS sequence"/>
</dbReference>
<name>A0ABT6HHG9_9ACTN</name>
<dbReference type="EMBL" id="JARWBG010000004">
    <property type="protein sequence ID" value="MDH2388185.1"/>
    <property type="molecule type" value="Genomic_DNA"/>
</dbReference>
<comment type="caution">
    <text evidence="1">The sequence shown here is derived from an EMBL/GenBank/DDBJ whole genome shotgun (WGS) entry which is preliminary data.</text>
</comment>
<protein>
    <recommendedName>
        <fullName evidence="3">DUF4352 domain-containing protein</fullName>
    </recommendedName>
</protein>
<keyword evidence="2" id="KW-1185">Reference proteome</keyword>
<organism evidence="1 2">
    <name type="scientific">Streptomyces chengmaiensis</name>
    <dbReference type="NCBI Taxonomy" id="3040919"/>
    <lineage>
        <taxon>Bacteria</taxon>
        <taxon>Bacillati</taxon>
        <taxon>Actinomycetota</taxon>
        <taxon>Actinomycetes</taxon>
        <taxon>Kitasatosporales</taxon>
        <taxon>Streptomycetaceae</taxon>
        <taxon>Streptomyces</taxon>
    </lineage>
</organism>
<evidence type="ECO:0008006" key="3">
    <source>
        <dbReference type="Google" id="ProtNLM"/>
    </source>
</evidence>
<evidence type="ECO:0000313" key="2">
    <source>
        <dbReference type="Proteomes" id="UP001223144"/>
    </source>
</evidence>
<accession>A0ABT6HHG9</accession>
<evidence type="ECO:0000313" key="1">
    <source>
        <dbReference type="EMBL" id="MDH2388185.1"/>
    </source>
</evidence>
<sequence>MSGGDAPRPLYPLDAPVKGGDCVRGNILFEVPKEGRAERVLYWPEGLDEQVEWLVTKD</sequence>
<reference evidence="1 2" key="1">
    <citation type="submission" date="2023-04" db="EMBL/GenBank/DDBJ databases">
        <title>Streptomyces chengmaiensis sp. nov. isolated from the stem of mangrove plant in Hainan.</title>
        <authorList>
            <person name="Huang X."/>
            <person name="Zhou S."/>
            <person name="Chu X."/>
            <person name="Xie Y."/>
            <person name="Lin Y."/>
        </authorList>
    </citation>
    <scope>NUCLEOTIDE SEQUENCE [LARGE SCALE GENOMIC DNA]</scope>
    <source>
        <strain evidence="1 2">HNM0663</strain>
    </source>
</reference>
<gene>
    <name evidence="1" type="ORF">QCN29_05145</name>
</gene>